<dbReference type="InParanoid" id="B9S1E5"/>
<evidence type="ECO:0000313" key="1">
    <source>
        <dbReference type="EMBL" id="EEF42566.1"/>
    </source>
</evidence>
<name>B9S1E5_RICCO</name>
<keyword evidence="2" id="KW-1185">Reference proteome</keyword>
<dbReference type="Proteomes" id="UP000008311">
    <property type="component" value="Unassembled WGS sequence"/>
</dbReference>
<reference evidence="2" key="1">
    <citation type="journal article" date="2010" name="Nat. Biotechnol.">
        <title>Draft genome sequence of the oilseed species Ricinus communis.</title>
        <authorList>
            <person name="Chan A.P."/>
            <person name="Crabtree J."/>
            <person name="Zhao Q."/>
            <person name="Lorenzi H."/>
            <person name="Orvis J."/>
            <person name="Puiu D."/>
            <person name="Melake-Berhan A."/>
            <person name="Jones K.M."/>
            <person name="Redman J."/>
            <person name="Chen G."/>
            <person name="Cahoon E.B."/>
            <person name="Gedil M."/>
            <person name="Stanke M."/>
            <person name="Haas B.J."/>
            <person name="Wortman J.R."/>
            <person name="Fraser-Liggett C.M."/>
            <person name="Ravel J."/>
            <person name="Rabinowicz P.D."/>
        </authorList>
    </citation>
    <scope>NUCLEOTIDE SEQUENCE [LARGE SCALE GENOMIC DNA]</scope>
    <source>
        <strain evidence="2">cv. Hale</strain>
    </source>
</reference>
<dbReference type="EMBL" id="EQ973844">
    <property type="protein sequence ID" value="EEF42566.1"/>
    <property type="molecule type" value="Genomic_DNA"/>
</dbReference>
<gene>
    <name evidence="1" type="ORF">RCOM_0868270</name>
</gene>
<proteinExistence type="predicted"/>
<sequence>MFKEFRVASTKTHSEPVAVPVAYSLHIVVQRRPPMALPPALNAVKTARQPLK</sequence>
<evidence type="ECO:0000313" key="2">
    <source>
        <dbReference type="Proteomes" id="UP000008311"/>
    </source>
</evidence>
<protein>
    <submittedName>
        <fullName evidence="1">Uncharacterized protein</fullName>
    </submittedName>
</protein>
<dbReference type="AlphaFoldDB" id="B9S1E5"/>
<organism evidence="1 2">
    <name type="scientific">Ricinus communis</name>
    <name type="common">Castor bean</name>
    <dbReference type="NCBI Taxonomy" id="3988"/>
    <lineage>
        <taxon>Eukaryota</taxon>
        <taxon>Viridiplantae</taxon>
        <taxon>Streptophyta</taxon>
        <taxon>Embryophyta</taxon>
        <taxon>Tracheophyta</taxon>
        <taxon>Spermatophyta</taxon>
        <taxon>Magnoliopsida</taxon>
        <taxon>eudicotyledons</taxon>
        <taxon>Gunneridae</taxon>
        <taxon>Pentapetalae</taxon>
        <taxon>rosids</taxon>
        <taxon>fabids</taxon>
        <taxon>Malpighiales</taxon>
        <taxon>Euphorbiaceae</taxon>
        <taxon>Acalyphoideae</taxon>
        <taxon>Acalypheae</taxon>
        <taxon>Ricinus</taxon>
    </lineage>
</organism>
<accession>B9S1E5</accession>